<organism evidence="1 2">
    <name type="scientific">Tieghemiomyces parasiticus</name>
    <dbReference type="NCBI Taxonomy" id="78921"/>
    <lineage>
        <taxon>Eukaryota</taxon>
        <taxon>Fungi</taxon>
        <taxon>Fungi incertae sedis</taxon>
        <taxon>Zoopagomycota</taxon>
        <taxon>Kickxellomycotina</taxon>
        <taxon>Dimargaritomycetes</taxon>
        <taxon>Dimargaritales</taxon>
        <taxon>Dimargaritaceae</taxon>
        <taxon>Tieghemiomyces</taxon>
    </lineage>
</organism>
<protein>
    <submittedName>
        <fullName evidence="1">Uncharacterized protein</fullName>
    </submittedName>
</protein>
<reference evidence="1" key="1">
    <citation type="submission" date="2022-07" db="EMBL/GenBank/DDBJ databases">
        <title>Phylogenomic reconstructions and comparative analyses of Kickxellomycotina fungi.</title>
        <authorList>
            <person name="Reynolds N.K."/>
            <person name="Stajich J.E."/>
            <person name="Barry K."/>
            <person name="Grigoriev I.V."/>
            <person name="Crous P."/>
            <person name="Smith M.E."/>
        </authorList>
    </citation>
    <scope>NUCLEOTIDE SEQUENCE</scope>
    <source>
        <strain evidence="1">RSA 861</strain>
    </source>
</reference>
<gene>
    <name evidence="1" type="ORF">IWQ60_010254</name>
</gene>
<dbReference type="EMBL" id="JANBPT010000957">
    <property type="protein sequence ID" value="KAJ1911197.1"/>
    <property type="molecule type" value="Genomic_DNA"/>
</dbReference>
<proteinExistence type="predicted"/>
<keyword evidence="2" id="KW-1185">Reference proteome</keyword>
<dbReference type="OrthoDB" id="2124108at2759"/>
<sequence>MEALESHGLFQFGGSDSEDDGLDLFGSSQAKPDRLAYDLVPHKASYAASQETPGHFLRPLARQDFGAWFAEKHGPTDIRQAIDFLYYRRRFVEALHLCTRFLEEAEVARTRKPPVLIHITEQVLTAAQCTLRLGDLDAARNWAQMSRRRPSTFMILSVRNQTPRRRPTRFLYHLPAKMAKKLFWPPKAQLNICVGWRNLVACPPHRFSKNSSALLTSHRQ</sequence>
<evidence type="ECO:0000313" key="1">
    <source>
        <dbReference type="EMBL" id="KAJ1911197.1"/>
    </source>
</evidence>
<comment type="caution">
    <text evidence="1">The sequence shown here is derived from an EMBL/GenBank/DDBJ whole genome shotgun (WGS) entry which is preliminary data.</text>
</comment>
<dbReference type="Proteomes" id="UP001150569">
    <property type="component" value="Unassembled WGS sequence"/>
</dbReference>
<dbReference type="AlphaFoldDB" id="A0A9W8DIP0"/>
<name>A0A9W8DIP0_9FUNG</name>
<accession>A0A9W8DIP0</accession>
<evidence type="ECO:0000313" key="2">
    <source>
        <dbReference type="Proteomes" id="UP001150569"/>
    </source>
</evidence>